<evidence type="ECO:0000256" key="1">
    <source>
        <dbReference type="ARBA" id="ARBA00006484"/>
    </source>
</evidence>
<keyword evidence="4" id="KW-1185">Reference proteome</keyword>
<proteinExistence type="inferred from homology"/>
<dbReference type="InterPro" id="IPR002347">
    <property type="entry name" value="SDR_fam"/>
</dbReference>
<protein>
    <submittedName>
        <fullName evidence="3">SDR family oxidoreductase</fullName>
    </submittedName>
</protein>
<reference evidence="4" key="1">
    <citation type="journal article" date="2019" name="Int. J. Syst. Evol. Microbiol.">
        <title>The Global Catalogue of Microorganisms (GCM) 10K type strain sequencing project: providing services to taxonomists for standard genome sequencing and annotation.</title>
        <authorList>
            <consortium name="The Broad Institute Genomics Platform"/>
            <consortium name="The Broad Institute Genome Sequencing Center for Infectious Disease"/>
            <person name="Wu L."/>
            <person name="Ma J."/>
        </authorList>
    </citation>
    <scope>NUCLEOTIDE SEQUENCE [LARGE SCALE GENOMIC DNA]</scope>
    <source>
        <strain evidence="4">JCM 17021</strain>
    </source>
</reference>
<evidence type="ECO:0000313" key="3">
    <source>
        <dbReference type="EMBL" id="GAA3893517.1"/>
    </source>
</evidence>
<dbReference type="SUPFAM" id="SSF51735">
    <property type="entry name" value="NAD(P)-binding Rossmann-fold domains"/>
    <property type="match status" value="1"/>
</dbReference>
<dbReference type="Pfam" id="PF00106">
    <property type="entry name" value="adh_short"/>
    <property type="match status" value="1"/>
</dbReference>
<dbReference type="RefSeq" id="WP_345069544.1">
    <property type="nucleotide sequence ID" value="NZ_BAABCN010000017.1"/>
</dbReference>
<dbReference type="PANTHER" id="PTHR43157">
    <property type="entry name" value="PHOSPHATIDYLINOSITOL-GLYCAN BIOSYNTHESIS CLASS F PROTEIN-RELATED"/>
    <property type="match status" value="1"/>
</dbReference>
<name>A0ABP7L1Y3_9MICO</name>
<gene>
    <name evidence="3" type="ORF">GCM10022381_38990</name>
</gene>
<evidence type="ECO:0000313" key="4">
    <source>
        <dbReference type="Proteomes" id="UP001501803"/>
    </source>
</evidence>
<dbReference type="InterPro" id="IPR020904">
    <property type="entry name" value="Sc_DH/Rdtase_CS"/>
</dbReference>
<dbReference type="InterPro" id="IPR036291">
    <property type="entry name" value="NAD(P)-bd_dom_sf"/>
</dbReference>
<dbReference type="PANTHER" id="PTHR43157:SF73">
    <property type="entry name" value="WW DOMAIN-CONTAINING OXIDOREDUCTASE-LIKE PROTEIN"/>
    <property type="match status" value="1"/>
</dbReference>
<dbReference type="PRINTS" id="PR00081">
    <property type="entry name" value="GDHRDH"/>
</dbReference>
<comment type="similarity">
    <text evidence="1">Belongs to the short-chain dehydrogenases/reductases (SDR) family.</text>
</comment>
<sequence length="310" mass="32425">MERTLHGMTIVVTGASSGLGREAVKTLAERGAEVAIVGRNPERTRAVAAEVGGQAFLADFASFAEVRALADALLERYPTITVLANNAGGLVSKRTITEDGHELTIQSNFLSPFLLTQLLLPRLEATASAAEAGHVTDAMARADAPGAPGAGARSHAVRVISTASVANRFGQLRLDDLDWTKRRWNGGWRAYGTAKIATILFTRELARRTLGSGVDAYSFHPGFVNTRFGADSPLMKVGALVGNGGLGITPQAGAAPLVHLATAETIPSPSGTYFDGLQPDGASSKQARDLALAGELWAEAERLTGVAALR</sequence>
<dbReference type="PROSITE" id="PS00061">
    <property type="entry name" value="ADH_SHORT"/>
    <property type="match status" value="1"/>
</dbReference>
<accession>A0ABP7L1Y3</accession>
<dbReference type="EMBL" id="BAABCN010000017">
    <property type="protein sequence ID" value="GAA3893517.1"/>
    <property type="molecule type" value="Genomic_DNA"/>
</dbReference>
<dbReference type="Gene3D" id="3.40.50.720">
    <property type="entry name" value="NAD(P)-binding Rossmann-like Domain"/>
    <property type="match status" value="1"/>
</dbReference>
<evidence type="ECO:0000256" key="2">
    <source>
        <dbReference type="ARBA" id="ARBA00023002"/>
    </source>
</evidence>
<comment type="caution">
    <text evidence="3">The sequence shown here is derived from an EMBL/GenBank/DDBJ whole genome shotgun (WGS) entry which is preliminary data.</text>
</comment>
<keyword evidence="2" id="KW-0560">Oxidoreductase</keyword>
<dbReference type="Proteomes" id="UP001501803">
    <property type="component" value="Unassembled WGS sequence"/>
</dbReference>
<organism evidence="3 4">
    <name type="scientific">Leifsonia kafniensis</name>
    <dbReference type="NCBI Taxonomy" id="475957"/>
    <lineage>
        <taxon>Bacteria</taxon>
        <taxon>Bacillati</taxon>
        <taxon>Actinomycetota</taxon>
        <taxon>Actinomycetes</taxon>
        <taxon>Micrococcales</taxon>
        <taxon>Microbacteriaceae</taxon>
        <taxon>Leifsonia</taxon>
    </lineage>
</organism>